<dbReference type="Pfam" id="PF13943">
    <property type="entry name" value="WPP"/>
    <property type="match status" value="1"/>
</dbReference>
<dbReference type="InterPro" id="IPR025265">
    <property type="entry name" value="WPP_dom"/>
</dbReference>
<feature type="compositionally biased region" description="Low complexity" evidence="1">
    <location>
        <begin position="174"/>
        <end position="190"/>
    </location>
</feature>
<reference evidence="3 4" key="1">
    <citation type="submission" date="2020-08" db="EMBL/GenBank/DDBJ databases">
        <title>Plant Genome Project.</title>
        <authorList>
            <person name="Zhang R.-G."/>
        </authorList>
    </citation>
    <scope>NUCLEOTIDE SEQUENCE [LARGE SCALE GENOMIC DNA]</scope>
    <source>
        <tissue evidence="3">Rhizome</tissue>
    </source>
</reference>
<feature type="region of interest" description="Disordered" evidence="1">
    <location>
        <begin position="1"/>
        <end position="43"/>
    </location>
</feature>
<keyword evidence="4" id="KW-1185">Reference proteome</keyword>
<evidence type="ECO:0000313" key="4">
    <source>
        <dbReference type="Proteomes" id="UP000734854"/>
    </source>
</evidence>
<evidence type="ECO:0000313" key="3">
    <source>
        <dbReference type="EMBL" id="KAG6468631.1"/>
    </source>
</evidence>
<dbReference type="GO" id="GO:0048527">
    <property type="term" value="P:lateral root development"/>
    <property type="evidence" value="ECO:0007669"/>
    <property type="project" value="InterPro"/>
</dbReference>
<gene>
    <name evidence="3" type="ORF">ZIOFF_073320</name>
</gene>
<accession>A0A8J5EP70</accession>
<dbReference type="EMBL" id="JACMSC010000022">
    <property type="protein sequence ID" value="KAG6468631.1"/>
    <property type="molecule type" value="Genomic_DNA"/>
</dbReference>
<dbReference type="AlphaFoldDB" id="A0A8J5EP70"/>
<dbReference type="OrthoDB" id="1927559at2759"/>
<sequence length="190" mass="19914">MTEDSEATKPQGGEIAVEEGADDSLKSEVPPSPSPPPAISLNIWPPSQRARDAVIHRLIDTLSSPSVLTKRYCVVPEEMAAATARIIEQEAFDAANSGSGREVASIDEGLAVLQIYSKDISKRMMDFLKSKPLPASSAPTTEEAVDKAVSVPAESVTTTESAITAAGGDEEASSVEQESASIIEQESASV</sequence>
<evidence type="ECO:0000259" key="2">
    <source>
        <dbReference type="Pfam" id="PF13943"/>
    </source>
</evidence>
<name>A0A8J5EP70_ZINOF</name>
<dbReference type="PANTHER" id="PTHR34362:SF1">
    <property type="entry name" value="WPP DOMAIN-CONTAINING PROTEIN 1-RELATED"/>
    <property type="match status" value="1"/>
</dbReference>
<dbReference type="PANTHER" id="PTHR34362">
    <property type="entry name" value="WPP DOMAIN-CONTAINING PROTEIN 1-RELATED"/>
    <property type="match status" value="1"/>
</dbReference>
<dbReference type="InterPro" id="IPR044692">
    <property type="entry name" value="WPP1/2/3"/>
</dbReference>
<organism evidence="3 4">
    <name type="scientific">Zingiber officinale</name>
    <name type="common">Ginger</name>
    <name type="synonym">Amomum zingiber</name>
    <dbReference type="NCBI Taxonomy" id="94328"/>
    <lineage>
        <taxon>Eukaryota</taxon>
        <taxon>Viridiplantae</taxon>
        <taxon>Streptophyta</taxon>
        <taxon>Embryophyta</taxon>
        <taxon>Tracheophyta</taxon>
        <taxon>Spermatophyta</taxon>
        <taxon>Magnoliopsida</taxon>
        <taxon>Liliopsida</taxon>
        <taxon>Zingiberales</taxon>
        <taxon>Zingiberaceae</taxon>
        <taxon>Zingiber</taxon>
    </lineage>
</organism>
<comment type="caution">
    <text evidence="3">The sequence shown here is derived from an EMBL/GenBank/DDBJ whole genome shotgun (WGS) entry which is preliminary data.</text>
</comment>
<feature type="domain" description="WPP" evidence="2">
    <location>
        <begin position="40"/>
        <end position="135"/>
    </location>
</feature>
<evidence type="ECO:0000256" key="1">
    <source>
        <dbReference type="SAM" id="MobiDB-lite"/>
    </source>
</evidence>
<protein>
    <recommendedName>
        <fullName evidence="2">WPP domain-containing protein</fullName>
    </recommendedName>
</protein>
<feature type="region of interest" description="Disordered" evidence="1">
    <location>
        <begin position="133"/>
        <end position="190"/>
    </location>
</feature>
<dbReference type="GO" id="GO:0000278">
    <property type="term" value="P:mitotic cell cycle"/>
    <property type="evidence" value="ECO:0007669"/>
    <property type="project" value="InterPro"/>
</dbReference>
<dbReference type="Proteomes" id="UP000734854">
    <property type="component" value="Unassembled WGS sequence"/>
</dbReference>
<proteinExistence type="predicted"/>